<evidence type="ECO:0000256" key="1">
    <source>
        <dbReference type="ARBA" id="ARBA00010641"/>
    </source>
</evidence>
<keyword evidence="2" id="KW-0805">Transcription regulation</keyword>
<dbReference type="InterPro" id="IPR007627">
    <property type="entry name" value="RNA_pol_sigma70_r2"/>
</dbReference>
<evidence type="ECO:0000256" key="4">
    <source>
        <dbReference type="ARBA" id="ARBA00023125"/>
    </source>
</evidence>
<evidence type="ECO:0000259" key="6">
    <source>
        <dbReference type="Pfam" id="PF04542"/>
    </source>
</evidence>
<dbReference type="Gene3D" id="1.10.1740.10">
    <property type="match status" value="1"/>
</dbReference>
<dbReference type="NCBIfam" id="TIGR02937">
    <property type="entry name" value="sigma70-ECF"/>
    <property type="match status" value="1"/>
</dbReference>
<proteinExistence type="inferred from homology"/>
<dbReference type="RefSeq" id="WP_226393320.1">
    <property type="nucleotide sequence ID" value="NZ_JADCKB010000022.1"/>
</dbReference>
<feature type="domain" description="RNA polymerase sigma-70 region 2" evidence="6">
    <location>
        <begin position="15"/>
        <end position="78"/>
    </location>
</feature>
<dbReference type="PANTHER" id="PTHR43133">
    <property type="entry name" value="RNA POLYMERASE ECF-TYPE SIGMA FACTO"/>
    <property type="match status" value="1"/>
</dbReference>
<dbReference type="InterPro" id="IPR014284">
    <property type="entry name" value="RNA_pol_sigma-70_dom"/>
</dbReference>
<evidence type="ECO:0000256" key="2">
    <source>
        <dbReference type="ARBA" id="ARBA00023015"/>
    </source>
</evidence>
<gene>
    <name evidence="7" type="ORF">INF28_09875</name>
</gene>
<comment type="similarity">
    <text evidence="1">Belongs to the sigma-70 factor family. ECF subfamily.</text>
</comment>
<dbReference type="InterPro" id="IPR039425">
    <property type="entry name" value="RNA_pol_sigma-70-like"/>
</dbReference>
<protein>
    <submittedName>
        <fullName evidence="7">Sigma-70 family RNA polymerase sigma factor</fullName>
    </submittedName>
</protein>
<dbReference type="GO" id="GO:0006352">
    <property type="term" value="P:DNA-templated transcription initiation"/>
    <property type="evidence" value="ECO:0007669"/>
    <property type="project" value="InterPro"/>
</dbReference>
<evidence type="ECO:0000313" key="7">
    <source>
        <dbReference type="EMBL" id="MBE5040766.1"/>
    </source>
</evidence>
<dbReference type="SUPFAM" id="SSF88659">
    <property type="entry name" value="Sigma3 and sigma4 domains of RNA polymerase sigma factors"/>
    <property type="match status" value="1"/>
</dbReference>
<name>A0A9D5R8U0_9FIRM</name>
<dbReference type="EMBL" id="JADCKB010000022">
    <property type="protein sequence ID" value="MBE5040766.1"/>
    <property type="molecule type" value="Genomic_DNA"/>
</dbReference>
<dbReference type="InterPro" id="IPR013325">
    <property type="entry name" value="RNA_pol_sigma_r2"/>
</dbReference>
<evidence type="ECO:0000313" key="8">
    <source>
        <dbReference type="Proteomes" id="UP000806542"/>
    </source>
</evidence>
<dbReference type="GO" id="GO:0016987">
    <property type="term" value="F:sigma factor activity"/>
    <property type="evidence" value="ECO:0007669"/>
    <property type="project" value="UniProtKB-KW"/>
</dbReference>
<keyword evidence="5" id="KW-0804">Transcription</keyword>
<evidence type="ECO:0000256" key="3">
    <source>
        <dbReference type="ARBA" id="ARBA00023082"/>
    </source>
</evidence>
<dbReference type="GO" id="GO:0003677">
    <property type="term" value="F:DNA binding"/>
    <property type="evidence" value="ECO:0007669"/>
    <property type="project" value="UniProtKB-KW"/>
</dbReference>
<dbReference type="AlphaFoldDB" id="A0A9D5R8U0"/>
<evidence type="ECO:0000256" key="5">
    <source>
        <dbReference type="ARBA" id="ARBA00023163"/>
    </source>
</evidence>
<accession>A0A9D5R8U0</accession>
<keyword evidence="4" id="KW-0238">DNA-binding</keyword>
<comment type="caution">
    <text evidence="7">The sequence shown here is derived from an EMBL/GenBank/DDBJ whole genome shotgun (WGS) entry which is preliminary data.</text>
</comment>
<keyword evidence="3" id="KW-0731">Sigma factor</keyword>
<dbReference type="PANTHER" id="PTHR43133:SF8">
    <property type="entry name" value="RNA POLYMERASE SIGMA FACTOR HI_1459-RELATED"/>
    <property type="match status" value="1"/>
</dbReference>
<dbReference type="Pfam" id="PF04542">
    <property type="entry name" value="Sigma70_r2"/>
    <property type="match status" value="1"/>
</dbReference>
<dbReference type="Proteomes" id="UP000806542">
    <property type="component" value="Unassembled WGS sequence"/>
</dbReference>
<dbReference type="InterPro" id="IPR013324">
    <property type="entry name" value="RNA_pol_sigma_r3/r4-like"/>
</dbReference>
<organism evidence="7 8">
    <name type="scientific">Ructibacterium gallinarum</name>
    <dbReference type="NCBI Taxonomy" id="2779355"/>
    <lineage>
        <taxon>Bacteria</taxon>
        <taxon>Bacillati</taxon>
        <taxon>Bacillota</taxon>
        <taxon>Clostridia</taxon>
        <taxon>Eubacteriales</taxon>
        <taxon>Oscillospiraceae</taxon>
        <taxon>Ructibacterium</taxon>
    </lineage>
</organism>
<dbReference type="SUPFAM" id="SSF88946">
    <property type="entry name" value="Sigma2 domain of RNA polymerase sigma factors"/>
    <property type="match status" value="1"/>
</dbReference>
<keyword evidence="8" id="KW-1185">Reference proteome</keyword>
<sequence>MMNCREEFLIEHMQSIRQLVKSAMKKLGIPQAEYEDCLQEAYILIWKQADKFDPDKEFGPFARRVITNGLIDVYKRNRELKKELLSLDHDIRDEEGNGLELIDLLKGGNETENQALQNLTVELLHKYIKNSKESCTAASTVKGFEALELKIAGYSGEQIAKMYHVSSNSVRSWMSNARKILCLEENVAALLKN</sequence>
<reference evidence="7" key="1">
    <citation type="submission" date="2020-10" db="EMBL/GenBank/DDBJ databases">
        <title>ChiBAC.</title>
        <authorList>
            <person name="Zenner C."/>
            <person name="Hitch T.C.A."/>
            <person name="Clavel T."/>
        </authorList>
    </citation>
    <scope>NUCLEOTIDE SEQUENCE</scope>
    <source>
        <strain evidence="7">DSM 107454</strain>
    </source>
</reference>